<dbReference type="Gene3D" id="3.40.50.2000">
    <property type="entry name" value="Glycogen Phosphorylase B"/>
    <property type="match status" value="2"/>
</dbReference>
<name>A0A2K8T312_9NOSO</name>
<keyword evidence="4" id="KW-1185">Reference proteome</keyword>
<dbReference type="GO" id="GO:0005975">
    <property type="term" value="P:carbohydrate metabolic process"/>
    <property type="evidence" value="ECO:0007669"/>
    <property type="project" value="InterPro"/>
</dbReference>
<dbReference type="OrthoDB" id="9805366at2"/>
<evidence type="ECO:0000259" key="2">
    <source>
        <dbReference type="Pfam" id="PF06722"/>
    </source>
</evidence>
<evidence type="ECO:0000313" key="4">
    <source>
        <dbReference type="Proteomes" id="UP000232003"/>
    </source>
</evidence>
<dbReference type="SUPFAM" id="SSF53756">
    <property type="entry name" value="UDP-Glycosyltransferase/glycogen phosphorylase"/>
    <property type="match status" value="1"/>
</dbReference>
<feature type="domain" description="Glycosyltransferase family 28 N-terminal" evidence="1">
    <location>
        <begin position="26"/>
        <end position="157"/>
    </location>
</feature>
<evidence type="ECO:0000259" key="1">
    <source>
        <dbReference type="Pfam" id="PF03033"/>
    </source>
</evidence>
<dbReference type="InterPro" id="IPR002213">
    <property type="entry name" value="UDP_glucos_trans"/>
</dbReference>
<protein>
    <submittedName>
        <fullName evidence="3">UDP:flavonoid glycosyltransferase YjiC, YdhE family</fullName>
    </submittedName>
</protein>
<dbReference type="KEGG" id="nfl:COO91_08197"/>
<dbReference type="InterPro" id="IPR010610">
    <property type="entry name" value="EryCIII-like_C"/>
</dbReference>
<dbReference type="GO" id="GO:0008194">
    <property type="term" value="F:UDP-glycosyltransferase activity"/>
    <property type="evidence" value="ECO:0007669"/>
    <property type="project" value="InterPro"/>
</dbReference>
<gene>
    <name evidence="3" type="ORF">COO91_08197</name>
</gene>
<dbReference type="PANTHER" id="PTHR48050:SF13">
    <property type="entry name" value="STEROL 3-BETA-GLUCOSYLTRANSFERASE UGT80A2"/>
    <property type="match status" value="1"/>
</dbReference>
<dbReference type="GO" id="GO:0016758">
    <property type="term" value="F:hexosyltransferase activity"/>
    <property type="evidence" value="ECO:0007669"/>
    <property type="project" value="InterPro"/>
</dbReference>
<reference evidence="3 4" key="1">
    <citation type="submission" date="2017-11" db="EMBL/GenBank/DDBJ databases">
        <title>Complete genome of a free-living desiccation-tolerant cyanobacterium and its photosynthetic adaptation to extreme terrestrial habitat.</title>
        <authorList>
            <person name="Shang J."/>
        </authorList>
    </citation>
    <scope>NUCLEOTIDE SEQUENCE [LARGE SCALE GENOMIC DNA]</scope>
    <source>
        <strain evidence="3 4">CCNUN1</strain>
    </source>
</reference>
<dbReference type="InterPro" id="IPR004276">
    <property type="entry name" value="GlycoTrans_28_N"/>
</dbReference>
<dbReference type="Pfam" id="PF06722">
    <property type="entry name" value="EryCIII-like_C"/>
    <property type="match status" value="1"/>
</dbReference>
<dbReference type="AlphaFoldDB" id="A0A2K8T312"/>
<dbReference type="InterPro" id="IPR050426">
    <property type="entry name" value="Glycosyltransferase_28"/>
</dbReference>
<accession>A0A2K8T312</accession>
<dbReference type="Proteomes" id="UP000232003">
    <property type="component" value="Chromosome"/>
</dbReference>
<dbReference type="FunFam" id="3.40.50.2000:FF:000009">
    <property type="entry name" value="Sterol 3-beta-glucosyltransferase UGT80A2"/>
    <property type="match status" value="1"/>
</dbReference>
<keyword evidence="3" id="KW-0808">Transferase</keyword>
<organism evidence="3 4">
    <name type="scientific">Nostoc flagelliforme CCNUN1</name>
    <dbReference type="NCBI Taxonomy" id="2038116"/>
    <lineage>
        <taxon>Bacteria</taxon>
        <taxon>Bacillati</taxon>
        <taxon>Cyanobacteriota</taxon>
        <taxon>Cyanophyceae</taxon>
        <taxon>Nostocales</taxon>
        <taxon>Nostocaceae</taxon>
        <taxon>Nostoc</taxon>
    </lineage>
</organism>
<evidence type="ECO:0000313" key="3">
    <source>
        <dbReference type="EMBL" id="AUB42092.1"/>
    </source>
</evidence>
<feature type="domain" description="Erythromycin biosynthesis protein CIII-like C-terminal" evidence="2">
    <location>
        <begin position="322"/>
        <end position="424"/>
    </location>
</feature>
<sequence>MEPYVFSRKKHLSQSLPIAPSRKLKITILTVGSRGDLQPYCALAIDLKRAGHEVTVATHENFEPFVRKFDLKFAAIAGNMQEFLQSKLQQRLIAGEKLKKEEADKLLLQQLESAWSACQGSEVIIYTPLATFGYHIAEKLGVPCFFASVLPLTPTGMFGFLRFAQTTKNPLKKAINYGSYLLVEFLHWQRYRQLLNHFRTETLKLPPLPYFGRRFRQKTPANVSRIPVLYGFSSHVIPKPRDWPAWVYVTGFWFIDQASEYESPLELEDFLGRKQLPLCFGFGSMTMPNPEYLTHYIVEALKKTHQGGIILSGWGDVGRTVNIKDSLRVFVIKEVPHDWLFPQVPAVVHHAGASTTAAVLRAGIPSVTVPFFADQPVWGEKLTRLGVSPQPIPYQKVSEKTLAAAIEVVLGDEVMRCKAQELGQKIRDEDGVANAVEAFHRHLGLIG</sequence>
<dbReference type="GO" id="GO:0033072">
    <property type="term" value="P:vancomycin biosynthetic process"/>
    <property type="evidence" value="ECO:0007669"/>
    <property type="project" value="UniProtKB-ARBA"/>
</dbReference>
<proteinExistence type="predicted"/>
<dbReference type="Pfam" id="PF03033">
    <property type="entry name" value="Glyco_transf_28"/>
    <property type="match status" value="1"/>
</dbReference>
<dbReference type="CDD" id="cd03784">
    <property type="entry name" value="GT1_Gtf-like"/>
    <property type="match status" value="1"/>
</dbReference>
<dbReference type="PANTHER" id="PTHR48050">
    <property type="entry name" value="STEROL 3-BETA-GLUCOSYLTRANSFERASE"/>
    <property type="match status" value="1"/>
</dbReference>
<dbReference type="EMBL" id="CP024785">
    <property type="protein sequence ID" value="AUB42092.1"/>
    <property type="molecule type" value="Genomic_DNA"/>
</dbReference>